<feature type="transmembrane region" description="Helical" evidence="1">
    <location>
        <begin position="123"/>
        <end position="147"/>
    </location>
</feature>
<dbReference type="InterPro" id="IPR031720">
    <property type="entry name" value="DUF4728"/>
</dbReference>
<sequence length="169" mass="19665">MVALKTCWSPCIWNPNVTSGSYCCAAYTIAAGVVFITFTIYMMLGGDSTQIYLPLFETDVNGSMQFYGWVFILYFLMLIAFSVMLVLGIRRTHRGLMLPWMIAMGVAVGFQFLFSLWLCYGYYIYISILVPALMNWIWMSYNIYCWLCVYSQYKIIYELQTPNIELLYP</sequence>
<name>A0A482WRQ0_LAOST</name>
<dbReference type="InParanoid" id="A0A482WRQ0"/>
<dbReference type="Pfam" id="PF15860">
    <property type="entry name" value="DUF4728"/>
    <property type="match status" value="1"/>
</dbReference>
<dbReference type="AlphaFoldDB" id="A0A482WRQ0"/>
<dbReference type="PANTHER" id="PTHR36694:SF11">
    <property type="entry name" value="LP21121P-RELATED"/>
    <property type="match status" value="1"/>
</dbReference>
<dbReference type="GO" id="GO:0005886">
    <property type="term" value="C:plasma membrane"/>
    <property type="evidence" value="ECO:0007669"/>
    <property type="project" value="TreeGrafter"/>
</dbReference>
<organism evidence="2 3">
    <name type="scientific">Laodelphax striatellus</name>
    <name type="common">Small brown planthopper</name>
    <name type="synonym">Delphax striatella</name>
    <dbReference type="NCBI Taxonomy" id="195883"/>
    <lineage>
        <taxon>Eukaryota</taxon>
        <taxon>Metazoa</taxon>
        <taxon>Ecdysozoa</taxon>
        <taxon>Arthropoda</taxon>
        <taxon>Hexapoda</taxon>
        <taxon>Insecta</taxon>
        <taxon>Pterygota</taxon>
        <taxon>Neoptera</taxon>
        <taxon>Paraneoptera</taxon>
        <taxon>Hemiptera</taxon>
        <taxon>Auchenorrhyncha</taxon>
        <taxon>Fulgoroidea</taxon>
        <taxon>Delphacidae</taxon>
        <taxon>Criomorphinae</taxon>
        <taxon>Laodelphax</taxon>
    </lineage>
</organism>
<keyword evidence="1" id="KW-0812">Transmembrane</keyword>
<keyword evidence="3" id="KW-1185">Reference proteome</keyword>
<keyword evidence="1" id="KW-0472">Membrane</keyword>
<feature type="transmembrane region" description="Helical" evidence="1">
    <location>
        <begin position="66"/>
        <end position="89"/>
    </location>
</feature>
<reference evidence="2 3" key="1">
    <citation type="journal article" date="2017" name="Gigascience">
        <title>Genome sequence of the small brown planthopper, Laodelphax striatellus.</title>
        <authorList>
            <person name="Zhu J."/>
            <person name="Jiang F."/>
            <person name="Wang X."/>
            <person name="Yang P."/>
            <person name="Bao Y."/>
            <person name="Zhao W."/>
            <person name="Wang W."/>
            <person name="Lu H."/>
            <person name="Wang Q."/>
            <person name="Cui N."/>
            <person name="Li J."/>
            <person name="Chen X."/>
            <person name="Luo L."/>
            <person name="Yu J."/>
            <person name="Kang L."/>
            <person name="Cui F."/>
        </authorList>
    </citation>
    <scope>NUCLEOTIDE SEQUENCE [LARGE SCALE GENOMIC DNA]</scope>
    <source>
        <strain evidence="2">Lst14</strain>
    </source>
</reference>
<proteinExistence type="predicted"/>
<dbReference type="PANTHER" id="PTHR36694">
    <property type="entry name" value="PASIFLORA 1, ISOFORM A-RELATED"/>
    <property type="match status" value="1"/>
</dbReference>
<protein>
    <submittedName>
        <fullName evidence="2">Uncharacterized protein</fullName>
    </submittedName>
</protein>
<evidence type="ECO:0000256" key="1">
    <source>
        <dbReference type="SAM" id="Phobius"/>
    </source>
</evidence>
<comment type="caution">
    <text evidence="2">The sequence shown here is derived from an EMBL/GenBank/DDBJ whole genome shotgun (WGS) entry which is preliminary data.</text>
</comment>
<dbReference type="EMBL" id="QKKF02026665">
    <property type="protein sequence ID" value="RZF36299.1"/>
    <property type="molecule type" value="Genomic_DNA"/>
</dbReference>
<accession>A0A482WRQ0</accession>
<feature type="transmembrane region" description="Helical" evidence="1">
    <location>
        <begin position="96"/>
        <end position="117"/>
    </location>
</feature>
<evidence type="ECO:0000313" key="3">
    <source>
        <dbReference type="Proteomes" id="UP000291343"/>
    </source>
</evidence>
<dbReference type="FunCoup" id="A0A482WRQ0">
    <property type="interactions" value="74"/>
</dbReference>
<dbReference type="GO" id="GO:0019991">
    <property type="term" value="P:septate junction assembly"/>
    <property type="evidence" value="ECO:0007669"/>
    <property type="project" value="TreeGrafter"/>
</dbReference>
<evidence type="ECO:0000313" key="2">
    <source>
        <dbReference type="EMBL" id="RZF36299.1"/>
    </source>
</evidence>
<feature type="transmembrane region" description="Helical" evidence="1">
    <location>
        <begin position="24"/>
        <end position="46"/>
    </location>
</feature>
<gene>
    <name evidence="2" type="ORF">LSTR_LSTR006804</name>
</gene>
<dbReference type="GO" id="GO:0035159">
    <property type="term" value="P:regulation of tube length, open tracheal system"/>
    <property type="evidence" value="ECO:0007669"/>
    <property type="project" value="TreeGrafter"/>
</dbReference>
<dbReference type="Proteomes" id="UP000291343">
    <property type="component" value="Unassembled WGS sequence"/>
</dbReference>
<dbReference type="GO" id="GO:0060857">
    <property type="term" value="P:establishment of glial blood-brain barrier"/>
    <property type="evidence" value="ECO:0007669"/>
    <property type="project" value="TreeGrafter"/>
</dbReference>
<dbReference type="OrthoDB" id="6572371at2759"/>
<keyword evidence="1" id="KW-1133">Transmembrane helix</keyword>